<dbReference type="PANTHER" id="PTHR30121">
    <property type="entry name" value="UNCHARACTERIZED PROTEIN YJGR-RELATED"/>
    <property type="match status" value="1"/>
</dbReference>
<dbReference type="Gene3D" id="3.40.50.300">
    <property type="entry name" value="P-loop containing nucleotide triphosphate hydrolases"/>
    <property type="match status" value="1"/>
</dbReference>
<protein>
    <recommendedName>
        <fullName evidence="3">ATP-binding protein</fullName>
    </recommendedName>
</protein>
<reference evidence="1 2" key="1">
    <citation type="journal article" date="2012" name="Stand. Genomic Sci.">
        <title>Complete genome sequence of the aerobic, heterotroph Marinithermus hydrothermalis type strain (T1(T)) from a deep-sea hydrothermal vent chimney.</title>
        <authorList>
            <person name="Copeland A."/>
            <person name="Gu W."/>
            <person name="Yasawong M."/>
            <person name="Lapidus A."/>
            <person name="Lucas S."/>
            <person name="Deshpande S."/>
            <person name="Pagani I."/>
            <person name="Tapia R."/>
            <person name="Cheng J.F."/>
            <person name="Goodwin L.A."/>
            <person name="Pitluck S."/>
            <person name="Liolios K."/>
            <person name="Ivanova N."/>
            <person name="Mavromatis K."/>
            <person name="Mikhailova N."/>
            <person name="Pati A."/>
            <person name="Chen A."/>
            <person name="Palaniappan K."/>
            <person name="Land M."/>
            <person name="Pan C."/>
            <person name="Brambilla E.M."/>
            <person name="Rohde M."/>
            <person name="Tindall B.J."/>
            <person name="Sikorski J."/>
            <person name="Goker M."/>
            <person name="Detter J.C."/>
            <person name="Bristow J."/>
            <person name="Eisen J.A."/>
            <person name="Markowitz V."/>
            <person name="Hugenholtz P."/>
            <person name="Kyrpides N.C."/>
            <person name="Klenk H.P."/>
            <person name="Woyke T."/>
        </authorList>
    </citation>
    <scope>NUCLEOTIDE SEQUENCE [LARGE SCALE GENOMIC DNA]</scope>
    <source>
        <strain evidence="2">DSM 14884 / JCM 11576 / T1</strain>
    </source>
</reference>
<dbReference type="PANTHER" id="PTHR30121:SF6">
    <property type="entry name" value="SLR6007 PROTEIN"/>
    <property type="match status" value="1"/>
</dbReference>
<dbReference type="Proteomes" id="UP000007030">
    <property type="component" value="Chromosome"/>
</dbReference>
<dbReference type="EMBL" id="CP002630">
    <property type="protein sequence ID" value="AEB12060.1"/>
    <property type="molecule type" value="Genomic_DNA"/>
</dbReference>
<sequence>MQQEPIGVVLGNRESTPLEFWIGVREGHLLRLDDLVWVACTHQGQTVRYYGVVDRVSKVLEGTQFDSDTFLASDNLIPTHTAYVAHVTVTRLEPETYIPPDPGSPVYLAVGEALERALYYDGMVERGPEGTPRSTRLPVGVLRNGEPAYVNLAFLDGRRGGHVNISGISGVASKTSYALFLLYSLYHSGVLPDALAARTLIFNVKGEDLFFLDKPNRELEGRHQEARAVYEKLGLPVGPFKSVAFRAPPKKTAGDIVPDVESRKNGVVPYHWDLVQFCREGLLPFLFTDRGAMSNLGFLIDQVTERLRKLAERQKGPALLVEDWEDALGQEAAQVTFDALGKVQITSFAQLVAYVEYKLLGAEGDEEAKGDPRWVARQARGTLEAFVRRLRAAIPNVSHLIRGDRPGRPPDPLDGEAQVCVVDIHQLAPQAQMFVVGALLKDVFARKESNRYPGKVFIVLDELNKYAPREDESPIKDILLDIAERGRSLGVILIGAQQTASEVERRVVANAAIRIAGRLDAAEAERPEYRYMPASFRERAVILPQGTMILHQPEVPTPLALTFPFPAWATKASEVLEDNSKAALSEEIDF</sequence>
<dbReference type="KEGG" id="mhd:Marky_1323"/>
<gene>
    <name evidence="1" type="ordered locus">Marky_1323</name>
</gene>
<evidence type="ECO:0008006" key="3">
    <source>
        <dbReference type="Google" id="ProtNLM"/>
    </source>
</evidence>
<dbReference type="STRING" id="869210.Marky_1323"/>
<dbReference type="InterPro" id="IPR051162">
    <property type="entry name" value="T4SS_component"/>
</dbReference>
<dbReference type="eggNOG" id="COG0433">
    <property type="taxonomic scope" value="Bacteria"/>
</dbReference>
<proteinExistence type="predicted"/>
<dbReference type="InterPro" id="IPR027417">
    <property type="entry name" value="P-loop_NTPase"/>
</dbReference>
<dbReference type="HOGENOM" id="CLU_031028_0_0_0"/>
<keyword evidence="2" id="KW-1185">Reference proteome</keyword>
<dbReference type="RefSeq" id="WP_013704107.1">
    <property type="nucleotide sequence ID" value="NC_015387.1"/>
</dbReference>
<name>F2NLG1_MARHT</name>
<organism evidence="1 2">
    <name type="scientific">Marinithermus hydrothermalis (strain DSM 14884 / JCM 11576 / T1)</name>
    <dbReference type="NCBI Taxonomy" id="869210"/>
    <lineage>
        <taxon>Bacteria</taxon>
        <taxon>Thermotogati</taxon>
        <taxon>Deinococcota</taxon>
        <taxon>Deinococci</taxon>
        <taxon>Thermales</taxon>
        <taxon>Thermaceae</taxon>
        <taxon>Marinithermus</taxon>
    </lineage>
</organism>
<evidence type="ECO:0000313" key="2">
    <source>
        <dbReference type="Proteomes" id="UP000007030"/>
    </source>
</evidence>
<dbReference type="OrthoDB" id="5240402at2"/>
<dbReference type="SUPFAM" id="SSF52540">
    <property type="entry name" value="P-loop containing nucleoside triphosphate hydrolases"/>
    <property type="match status" value="1"/>
</dbReference>
<accession>F2NLG1</accession>
<dbReference type="AlphaFoldDB" id="F2NLG1"/>
<evidence type="ECO:0000313" key="1">
    <source>
        <dbReference type="EMBL" id="AEB12060.1"/>
    </source>
</evidence>